<reference evidence="1" key="1">
    <citation type="journal article" date="2007" name="Science">
        <title>Draft genome of the filarial nematode parasite Brugia malayi.</title>
        <authorList>
            <person name="Ghedin E."/>
            <person name="Wang S."/>
            <person name="Spiro D."/>
            <person name="Caler E."/>
            <person name="Zhao Q."/>
            <person name="Crabtree J."/>
            <person name="Allen J.E."/>
            <person name="Delcher A.L."/>
            <person name="Guiliano D.B."/>
            <person name="Miranda-Saavedra D."/>
            <person name="Angiuoli S.V."/>
            <person name="Creasy T."/>
            <person name="Amedeo P."/>
            <person name="Haas B."/>
            <person name="El-Sayed N.M."/>
            <person name="Wortman J.R."/>
            <person name="Feldblyum T."/>
            <person name="Tallon L."/>
            <person name="Schatz M."/>
            <person name="Shumway M."/>
            <person name="Koo H."/>
            <person name="Salzberg S.L."/>
            <person name="Schobel S."/>
            <person name="Pertea M."/>
            <person name="Pop M."/>
            <person name="White O."/>
            <person name="Barton G.J."/>
            <person name="Carlow C.K."/>
            <person name="Crawford M.J."/>
            <person name="Daub J."/>
            <person name="Dimmic M.W."/>
            <person name="Estes C.F."/>
            <person name="Foster J.M."/>
            <person name="Ganatra M."/>
            <person name="Gregory W.F."/>
            <person name="Johnson N.M."/>
            <person name="Jin J."/>
            <person name="Komuniecki R."/>
            <person name="Korf I."/>
            <person name="Kumar S."/>
            <person name="Laney S."/>
            <person name="Li B.W."/>
            <person name="Li W."/>
            <person name="Lindblom T.H."/>
            <person name="Lustigman S."/>
            <person name="Ma D."/>
            <person name="Maina C.V."/>
            <person name="Martin D.M."/>
            <person name="McCarter J.P."/>
            <person name="McReynolds L."/>
            <person name="Mitreva M."/>
            <person name="Nutman T.B."/>
            <person name="Parkinson J."/>
            <person name="Peregrin-Alvarez J.M."/>
            <person name="Poole C."/>
            <person name="Ren Q."/>
            <person name="Saunders L."/>
            <person name="Sluder A.E."/>
            <person name="Smith K."/>
            <person name="Stanke M."/>
            <person name="Unnasch T.R."/>
            <person name="Ware J."/>
            <person name="Wei A.D."/>
            <person name="Weil G."/>
            <person name="Williams D.J."/>
            <person name="Zhang Y."/>
            <person name="Williams S.A."/>
            <person name="Fraser-Liggett C."/>
            <person name="Slatko B."/>
            <person name="Blaxter M.L."/>
            <person name="Scott A.L."/>
        </authorList>
    </citation>
    <scope>NUCLEOTIDE SEQUENCE</scope>
    <source>
        <strain evidence="1">FR3</strain>
    </source>
</reference>
<organism evidence="1">
    <name type="scientific">Brugia malayi</name>
    <name type="common">Filarial nematode worm</name>
    <dbReference type="NCBI Taxonomy" id="6279"/>
    <lineage>
        <taxon>Eukaryota</taxon>
        <taxon>Metazoa</taxon>
        <taxon>Ecdysozoa</taxon>
        <taxon>Nematoda</taxon>
        <taxon>Chromadorea</taxon>
        <taxon>Rhabditida</taxon>
        <taxon>Spirurina</taxon>
        <taxon>Spiruromorpha</taxon>
        <taxon>Filarioidea</taxon>
        <taxon>Onchocercidae</taxon>
        <taxon>Brugia</taxon>
    </lineage>
</organism>
<dbReference type="GO" id="GO:0008682">
    <property type="term" value="F:3-demethoxyubiquinol 3-hydroxylase activity"/>
    <property type="evidence" value="ECO:0007669"/>
    <property type="project" value="TreeGrafter"/>
</dbReference>
<reference evidence="1" key="2">
    <citation type="submission" date="2012-12" db="EMBL/GenBank/DDBJ databases">
        <authorList>
            <consortium name="WormBase Consortium"/>
            <person name="Ghedin E."/>
            <person name="Paulini M."/>
        </authorList>
    </citation>
    <scope>NUCLEOTIDE SEQUENCE</scope>
    <source>
        <strain evidence="1">FR3</strain>
    </source>
</reference>
<name>A0A1I9GDL7_BRUMA</name>
<dbReference type="InterPro" id="IPR011566">
    <property type="entry name" value="Ubq_synth_Coq7"/>
</dbReference>
<dbReference type="Pfam" id="PF03232">
    <property type="entry name" value="COQ7"/>
    <property type="match status" value="2"/>
</dbReference>
<dbReference type="EMBL" id="LN857290">
    <property type="protein sequence ID" value="CRZ26151.1"/>
    <property type="molecule type" value="Genomic_DNA"/>
</dbReference>
<evidence type="ECO:0000313" key="1">
    <source>
        <dbReference type="EMBL" id="CRZ26151.1"/>
    </source>
</evidence>
<dbReference type="AlphaFoldDB" id="A0A1I9GDL7"/>
<dbReference type="PANTHER" id="PTHR11237">
    <property type="entry name" value="COENZYME Q10 BIOSYNTHESIS PROTEIN 7"/>
    <property type="match status" value="1"/>
</dbReference>
<dbReference type="PANTHER" id="PTHR11237:SF4">
    <property type="entry name" value="5-DEMETHOXYUBIQUINONE HYDROXYLASE, MITOCHONDRIAL"/>
    <property type="match status" value="1"/>
</dbReference>
<feature type="non-terminal residue" evidence="1">
    <location>
        <position position="144"/>
    </location>
</feature>
<dbReference type="GO" id="GO:0005743">
    <property type="term" value="C:mitochondrial inner membrane"/>
    <property type="evidence" value="ECO:0007669"/>
    <property type="project" value="TreeGrafter"/>
</dbReference>
<dbReference type="GO" id="GO:0006744">
    <property type="term" value="P:ubiquinone biosynthetic process"/>
    <property type="evidence" value="ECO:0007669"/>
    <property type="project" value="InterPro"/>
</dbReference>
<proteinExistence type="predicted"/>
<accession>A0A1I9GDL7</accession>
<gene>
    <name evidence="1" type="primary">Bm11218</name>
    <name evidence="1" type="ORF">BM_Bm11218</name>
</gene>
<protein>
    <submittedName>
        <fullName evidence="1">Bm11218</fullName>
    </submittedName>
</protein>
<sequence>MHKLSRKELLAKILRVDHIGELAAIRIYDGQKAVISGQHPSRPVIVLVGQHPSRLVIVLVGQHPSRLVIVLVGQHPSRPVIVLVSQHPSRPVIVLAGQHPSRPIIEEMQAQEKEHLDIMERLCAKHNIQPTVLAPLLSIAAYAL</sequence>